<gene>
    <name evidence="1" type="ORF">SERLADRAFT_404812</name>
</gene>
<evidence type="ECO:0000313" key="1">
    <source>
        <dbReference type="EMBL" id="EGO30802.1"/>
    </source>
</evidence>
<evidence type="ECO:0000313" key="2">
    <source>
        <dbReference type="Proteomes" id="UP000008064"/>
    </source>
</evidence>
<reference evidence="2" key="1">
    <citation type="journal article" date="2011" name="Science">
        <title>The plant cell wall-decomposing machinery underlies the functional diversity of forest fungi.</title>
        <authorList>
            <person name="Eastwood D.C."/>
            <person name="Floudas D."/>
            <person name="Binder M."/>
            <person name="Majcherczyk A."/>
            <person name="Schneider P."/>
            <person name="Aerts A."/>
            <person name="Asiegbu F.O."/>
            <person name="Baker S.E."/>
            <person name="Barry K."/>
            <person name="Bendiksby M."/>
            <person name="Blumentritt M."/>
            <person name="Coutinho P.M."/>
            <person name="Cullen D."/>
            <person name="de Vries R.P."/>
            <person name="Gathman A."/>
            <person name="Goodell B."/>
            <person name="Henrissat B."/>
            <person name="Ihrmark K."/>
            <person name="Kauserud H."/>
            <person name="Kohler A."/>
            <person name="LaButti K."/>
            <person name="Lapidus A."/>
            <person name="Lavin J.L."/>
            <person name="Lee Y.-H."/>
            <person name="Lindquist E."/>
            <person name="Lilly W."/>
            <person name="Lucas S."/>
            <person name="Morin E."/>
            <person name="Murat C."/>
            <person name="Oguiza J.A."/>
            <person name="Park J."/>
            <person name="Pisabarro A.G."/>
            <person name="Riley R."/>
            <person name="Rosling A."/>
            <person name="Salamov A."/>
            <person name="Schmidt O."/>
            <person name="Schmutz J."/>
            <person name="Skrede I."/>
            <person name="Stenlid J."/>
            <person name="Wiebenga A."/>
            <person name="Xie X."/>
            <person name="Kuees U."/>
            <person name="Hibbett D.S."/>
            <person name="Hoffmeister D."/>
            <person name="Hoegberg N."/>
            <person name="Martin F."/>
            <person name="Grigoriev I.V."/>
            <person name="Watkinson S.C."/>
        </authorList>
    </citation>
    <scope>NUCLEOTIDE SEQUENCE [LARGE SCALE GENOMIC DNA]</scope>
    <source>
        <strain evidence="2">S7.9</strain>
    </source>
</reference>
<dbReference type="Proteomes" id="UP000008064">
    <property type="component" value="Unassembled WGS sequence"/>
</dbReference>
<dbReference type="KEGG" id="sla:SERLADRAFT_404812"/>
<dbReference type="AlphaFoldDB" id="F8NF88"/>
<organism evidence="2">
    <name type="scientific">Serpula lacrymans var. lacrymans (strain S7.9)</name>
    <name type="common">Dry rot fungus</name>
    <dbReference type="NCBI Taxonomy" id="578457"/>
    <lineage>
        <taxon>Eukaryota</taxon>
        <taxon>Fungi</taxon>
        <taxon>Dikarya</taxon>
        <taxon>Basidiomycota</taxon>
        <taxon>Agaricomycotina</taxon>
        <taxon>Agaricomycetes</taxon>
        <taxon>Agaricomycetidae</taxon>
        <taxon>Boletales</taxon>
        <taxon>Coniophorineae</taxon>
        <taxon>Serpulaceae</taxon>
        <taxon>Serpula</taxon>
    </lineage>
</organism>
<dbReference type="GeneID" id="18812497"/>
<dbReference type="HOGENOM" id="CLU_2159955_0_0_1"/>
<accession>F8NF88</accession>
<proteinExistence type="predicted"/>
<dbReference type="RefSeq" id="XP_007312686.1">
    <property type="nucleotide sequence ID" value="XM_007312624.1"/>
</dbReference>
<sequence length="111" mass="12609">MLQRNETKTTSMFDRSKWSLSAMSSQTIKKNDKFRCRCLKALINSPSLPQIALLEVKAVVLDSLDRFLSSDEGLRVSLSSLLKERLGSFWSLYIHAGQACLSRQSNKGQRR</sequence>
<name>F8NF88_SERL9</name>
<protein>
    <submittedName>
        <fullName evidence="1">Uncharacterized protein</fullName>
    </submittedName>
</protein>
<dbReference type="EMBL" id="GL945428">
    <property type="protein sequence ID" value="EGO30802.1"/>
    <property type="molecule type" value="Genomic_DNA"/>
</dbReference>